<evidence type="ECO:0000256" key="1">
    <source>
        <dbReference type="SAM" id="Phobius"/>
    </source>
</evidence>
<gene>
    <name evidence="2" type="ORF">DNHGIG_35330</name>
</gene>
<reference evidence="2" key="1">
    <citation type="journal article" date="2023" name="Int. J. Syst. Evol. Microbiol.">
        <title>Collibacillus ludicampi gen. nov., sp. nov., a new soil bacterium of the family Alicyclobacillaceae.</title>
        <authorList>
            <person name="Jojima T."/>
            <person name="Ioku Y."/>
            <person name="Fukuta Y."/>
            <person name="Shirasaka N."/>
            <person name="Matsumura Y."/>
            <person name="Mori M."/>
        </authorList>
    </citation>
    <scope>NUCLEOTIDE SEQUENCE</scope>
    <source>
        <strain evidence="2">TP075</strain>
    </source>
</reference>
<dbReference type="RefSeq" id="WP_282200907.1">
    <property type="nucleotide sequence ID" value="NZ_BOQE01000001.1"/>
</dbReference>
<evidence type="ECO:0000313" key="3">
    <source>
        <dbReference type="Proteomes" id="UP001057291"/>
    </source>
</evidence>
<keyword evidence="1" id="KW-0812">Transmembrane</keyword>
<accession>A0AAV4LJH9</accession>
<dbReference type="AlphaFoldDB" id="A0AAV4LJH9"/>
<comment type="caution">
    <text evidence="2">The sequence shown here is derived from an EMBL/GenBank/DDBJ whole genome shotgun (WGS) entry which is preliminary data.</text>
</comment>
<keyword evidence="1" id="KW-1133">Transmembrane helix</keyword>
<dbReference type="Proteomes" id="UP001057291">
    <property type="component" value="Unassembled WGS sequence"/>
</dbReference>
<protein>
    <submittedName>
        <fullName evidence="2">Uncharacterized protein</fullName>
    </submittedName>
</protein>
<proteinExistence type="predicted"/>
<dbReference type="EMBL" id="BOQE01000001">
    <property type="protein sequence ID" value="GIM47984.1"/>
    <property type="molecule type" value="Genomic_DNA"/>
</dbReference>
<evidence type="ECO:0000313" key="2">
    <source>
        <dbReference type="EMBL" id="GIM47984.1"/>
    </source>
</evidence>
<keyword evidence="1" id="KW-0472">Membrane</keyword>
<organism evidence="2 3">
    <name type="scientific">Collibacillus ludicampi</name>
    <dbReference type="NCBI Taxonomy" id="2771369"/>
    <lineage>
        <taxon>Bacteria</taxon>
        <taxon>Bacillati</taxon>
        <taxon>Bacillota</taxon>
        <taxon>Bacilli</taxon>
        <taxon>Bacillales</taxon>
        <taxon>Alicyclobacillaceae</taxon>
        <taxon>Collibacillus</taxon>
    </lineage>
</organism>
<name>A0AAV4LJH9_9BACL</name>
<feature type="transmembrane region" description="Helical" evidence="1">
    <location>
        <begin position="30"/>
        <end position="47"/>
    </location>
</feature>
<keyword evidence="3" id="KW-1185">Reference proteome</keyword>
<feature type="transmembrane region" description="Helical" evidence="1">
    <location>
        <begin position="6"/>
        <end position="23"/>
    </location>
</feature>
<sequence length="58" mass="6752">MLPALLIKIALIIIMVRCIYVAFKCKHSILDMLFYVSVVIVAFAYYLEHFHSFLGIYP</sequence>